<dbReference type="Proteomes" id="UP000001058">
    <property type="component" value="Unassembled WGS sequence"/>
</dbReference>
<dbReference type="KEGG" id="vcn:VOLCADRAFT_91437"/>
<dbReference type="OrthoDB" id="413520at2759"/>
<organism evidence="2">
    <name type="scientific">Volvox carteri f. nagariensis</name>
    <dbReference type="NCBI Taxonomy" id="3068"/>
    <lineage>
        <taxon>Eukaryota</taxon>
        <taxon>Viridiplantae</taxon>
        <taxon>Chlorophyta</taxon>
        <taxon>core chlorophytes</taxon>
        <taxon>Chlorophyceae</taxon>
        <taxon>CS clade</taxon>
        <taxon>Chlamydomonadales</taxon>
        <taxon>Volvocaceae</taxon>
        <taxon>Volvox</taxon>
    </lineage>
</organism>
<gene>
    <name evidence="1" type="ORF">VOLCADRAFT_91437</name>
</gene>
<dbReference type="AlphaFoldDB" id="D8TX30"/>
<sequence length="144" mass="15839">MAVAVKVMLVEWEREREEQKLQEDARPEEKEEVWMWSLHADAVGPLVVTLASLCGGKYNGRSDAAATNATNTIAASTSTSSGTTVILAHGRNRFAEAAFWRHAEAAGFKAEAVPWDELDPVYRCTDVDVYRMRLVGRGDGALVE</sequence>
<dbReference type="EMBL" id="GL378342">
    <property type="protein sequence ID" value="EFJ47937.1"/>
    <property type="molecule type" value="Genomic_DNA"/>
</dbReference>
<dbReference type="RefSeq" id="XP_002951043.1">
    <property type="nucleotide sequence ID" value="XM_002950997.1"/>
</dbReference>
<evidence type="ECO:0000313" key="1">
    <source>
        <dbReference type="EMBL" id="EFJ47937.1"/>
    </source>
</evidence>
<dbReference type="InParanoid" id="D8TX30"/>
<reference evidence="1 2" key="1">
    <citation type="journal article" date="2010" name="Science">
        <title>Genomic analysis of organismal complexity in the multicellular green alga Volvox carteri.</title>
        <authorList>
            <person name="Prochnik S.E."/>
            <person name="Umen J."/>
            <person name="Nedelcu A.M."/>
            <person name="Hallmann A."/>
            <person name="Miller S.M."/>
            <person name="Nishii I."/>
            <person name="Ferris P."/>
            <person name="Kuo A."/>
            <person name="Mitros T."/>
            <person name="Fritz-Laylin L.K."/>
            <person name="Hellsten U."/>
            <person name="Chapman J."/>
            <person name="Simakov O."/>
            <person name="Rensing S.A."/>
            <person name="Terry A."/>
            <person name="Pangilinan J."/>
            <person name="Kapitonov V."/>
            <person name="Jurka J."/>
            <person name="Salamov A."/>
            <person name="Shapiro H."/>
            <person name="Schmutz J."/>
            <person name="Grimwood J."/>
            <person name="Lindquist E."/>
            <person name="Lucas S."/>
            <person name="Grigoriev I.V."/>
            <person name="Schmitt R."/>
            <person name="Kirk D."/>
            <person name="Rokhsar D.S."/>
        </authorList>
    </citation>
    <scope>NUCLEOTIDE SEQUENCE [LARGE SCALE GENOMIC DNA]</scope>
    <source>
        <strain evidence="2">f. Nagariensis / Eve</strain>
    </source>
</reference>
<name>D8TX30_VOLCA</name>
<evidence type="ECO:0000313" key="2">
    <source>
        <dbReference type="Proteomes" id="UP000001058"/>
    </source>
</evidence>
<protein>
    <submittedName>
        <fullName evidence="1">Uncharacterized protein</fullName>
    </submittedName>
</protein>
<proteinExistence type="predicted"/>
<dbReference type="Gene3D" id="3.40.50.150">
    <property type="entry name" value="Vaccinia Virus protein VP39"/>
    <property type="match status" value="1"/>
</dbReference>
<dbReference type="InterPro" id="IPR029063">
    <property type="entry name" value="SAM-dependent_MTases_sf"/>
</dbReference>
<accession>D8TX30</accession>
<keyword evidence="2" id="KW-1185">Reference proteome</keyword>
<dbReference type="GeneID" id="9616870"/>